<protein>
    <submittedName>
        <fullName evidence="1">Uncharacterized protein</fullName>
    </submittedName>
</protein>
<dbReference type="EMBL" id="SRLO01000301">
    <property type="protein sequence ID" value="TNN62084.1"/>
    <property type="molecule type" value="Genomic_DNA"/>
</dbReference>
<gene>
    <name evidence="1" type="ORF">EYF80_027675</name>
</gene>
<accession>A0A4Z2HB22</accession>
<organism evidence="1 2">
    <name type="scientific">Liparis tanakae</name>
    <name type="common">Tanaka's snailfish</name>
    <dbReference type="NCBI Taxonomy" id="230148"/>
    <lineage>
        <taxon>Eukaryota</taxon>
        <taxon>Metazoa</taxon>
        <taxon>Chordata</taxon>
        <taxon>Craniata</taxon>
        <taxon>Vertebrata</taxon>
        <taxon>Euteleostomi</taxon>
        <taxon>Actinopterygii</taxon>
        <taxon>Neopterygii</taxon>
        <taxon>Teleostei</taxon>
        <taxon>Neoteleostei</taxon>
        <taxon>Acanthomorphata</taxon>
        <taxon>Eupercaria</taxon>
        <taxon>Perciformes</taxon>
        <taxon>Cottioidei</taxon>
        <taxon>Cottales</taxon>
        <taxon>Liparidae</taxon>
        <taxon>Liparis</taxon>
    </lineage>
</organism>
<reference evidence="1 2" key="1">
    <citation type="submission" date="2019-03" db="EMBL/GenBank/DDBJ databases">
        <title>First draft genome of Liparis tanakae, snailfish: a comprehensive survey of snailfish specific genes.</title>
        <authorList>
            <person name="Kim W."/>
            <person name="Song I."/>
            <person name="Jeong J.-H."/>
            <person name="Kim D."/>
            <person name="Kim S."/>
            <person name="Ryu S."/>
            <person name="Song J.Y."/>
            <person name="Lee S.K."/>
        </authorList>
    </citation>
    <scope>NUCLEOTIDE SEQUENCE [LARGE SCALE GENOMIC DNA]</scope>
    <source>
        <tissue evidence="1">Muscle</tissue>
    </source>
</reference>
<evidence type="ECO:0000313" key="1">
    <source>
        <dbReference type="EMBL" id="TNN62084.1"/>
    </source>
</evidence>
<dbReference type="Proteomes" id="UP000314294">
    <property type="component" value="Unassembled WGS sequence"/>
</dbReference>
<evidence type="ECO:0000313" key="2">
    <source>
        <dbReference type="Proteomes" id="UP000314294"/>
    </source>
</evidence>
<proteinExistence type="predicted"/>
<dbReference type="AlphaFoldDB" id="A0A4Z2HB22"/>
<sequence>MCSAGRFSLRTVEPALGSSPSMRFLWTGGRPFLLRTEPALLLEPDVTDMWSSSPPEISGSHTSSRRSDIDSDMNFSRYEWLGRHAAGSGQSPSTECAKRSVISSMSCERAMSTRFMMVYSSEQRMLTSISMCFSTTRRICFSRASRCFSMRPALYTSRSKN</sequence>
<name>A0A4Z2HB22_9TELE</name>
<keyword evidence="2" id="KW-1185">Reference proteome</keyword>
<comment type="caution">
    <text evidence="1">The sequence shown here is derived from an EMBL/GenBank/DDBJ whole genome shotgun (WGS) entry which is preliminary data.</text>
</comment>